<name>A0ABP9XBI6_9DEIO</name>
<dbReference type="InterPro" id="IPR057326">
    <property type="entry name" value="KR_dom"/>
</dbReference>
<dbReference type="InterPro" id="IPR020904">
    <property type="entry name" value="Sc_DH/Rdtase_CS"/>
</dbReference>
<dbReference type="Gene3D" id="3.40.50.720">
    <property type="entry name" value="NAD(P)-binding Rossmann-like Domain"/>
    <property type="match status" value="1"/>
</dbReference>
<evidence type="ECO:0000313" key="4">
    <source>
        <dbReference type="EMBL" id="GAA5532714.1"/>
    </source>
</evidence>
<dbReference type="PANTHER" id="PTHR44196">
    <property type="entry name" value="DEHYDROGENASE/REDUCTASE SDR FAMILY MEMBER 7B"/>
    <property type="match status" value="1"/>
</dbReference>
<sequence>MTDSPKPVTLITGATGGIGAALARELAGTHDLILQGRDRARLSALCAEVGGMPLPLDLTRPDTFEAALSGLGRVTNVVQNAGVADLGAVADQPPEVWTHTLAVNVVAPAALTRLLLPRVRAEQGTVVFVNSGAGLRANPGWASYAASKFALRALADALREEEAPHGVRVTSVYPGRTATPMQAKVRAQEGGAYDPEVYVSPETVAATVRFVLEAPRDATLPDVSVRSGPRQEAEHGKL</sequence>
<dbReference type="PRINTS" id="PR00081">
    <property type="entry name" value="GDHRDH"/>
</dbReference>
<comment type="caution">
    <text evidence="4">The sequence shown here is derived from an EMBL/GenBank/DDBJ whole genome shotgun (WGS) entry which is preliminary data.</text>
</comment>
<gene>
    <name evidence="4" type="primary">rbtD</name>
    <name evidence="4" type="ORF">Dalu01_01103</name>
</gene>
<evidence type="ECO:0000256" key="2">
    <source>
        <dbReference type="ARBA" id="ARBA00023002"/>
    </source>
</evidence>
<dbReference type="Pfam" id="PF00106">
    <property type="entry name" value="adh_short"/>
    <property type="match status" value="1"/>
</dbReference>
<dbReference type="SUPFAM" id="SSF51735">
    <property type="entry name" value="NAD(P)-binding Rossmann-fold domains"/>
    <property type="match status" value="1"/>
</dbReference>
<dbReference type="PANTHER" id="PTHR44196:SF1">
    <property type="entry name" value="DEHYDROGENASE_REDUCTASE SDR FAMILY MEMBER 7B"/>
    <property type="match status" value="1"/>
</dbReference>
<dbReference type="RefSeq" id="WP_345452069.1">
    <property type="nucleotide sequence ID" value="NZ_BAABRV010000002.1"/>
</dbReference>
<evidence type="ECO:0000259" key="3">
    <source>
        <dbReference type="SMART" id="SM00822"/>
    </source>
</evidence>
<reference evidence="4 5" key="1">
    <citation type="submission" date="2024-02" db="EMBL/GenBank/DDBJ databases">
        <title>Deinococcus aluminii NBRC 112889.</title>
        <authorList>
            <person name="Ichikawa N."/>
            <person name="Katano-Makiyama Y."/>
            <person name="Hidaka K."/>
        </authorList>
    </citation>
    <scope>NUCLEOTIDE SEQUENCE [LARGE SCALE GENOMIC DNA]</scope>
    <source>
        <strain evidence="4 5">NBRC 112889</strain>
    </source>
</reference>
<dbReference type="EMBL" id="BAABRV010000002">
    <property type="protein sequence ID" value="GAA5532714.1"/>
    <property type="molecule type" value="Genomic_DNA"/>
</dbReference>
<evidence type="ECO:0000256" key="1">
    <source>
        <dbReference type="ARBA" id="ARBA00006484"/>
    </source>
</evidence>
<proteinExistence type="inferred from homology"/>
<comment type="similarity">
    <text evidence="1">Belongs to the short-chain dehydrogenases/reductases (SDR) family.</text>
</comment>
<accession>A0ABP9XBI6</accession>
<dbReference type="InterPro" id="IPR036291">
    <property type="entry name" value="NAD(P)-bd_dom_sf"/>
</dbReference>
<keyword evidence="5" id="KW-1185">Reference proteome</keyword>
<dbReference type="InterPro" id="IPR002347">
    <property type="entry name" value="SDR_fam"/>
</dbReference>
<dbReference type="SMART" id="SM00822">
    <property type="entry name" value="PKS_KR"/>
    <property type="match status" value="1"/>
</dbReference>
<evidence type="ECO:0000313" key="5">
    <source>
        <dbReference type="Proteomes" id="UP001404956"/>
    </source>
</evidence>
<feature type="domain" description="Ketoreductase" evidence="3">
    <location>
        <begin position="7"/>
        <end position="177"/>
    </location>
</feature>
<dbReference type="Proteomes" id="UP001404956">
    <property type="component" value="Unassembled WGS sequence"/>
</dbReference>
<keyword evidence="2" id="KW-0560">Oxidoreductase</keyword>
<protein>
    <submittedName>
        <fullName evidence="4">Ribitol 2-dehydrogenase</fullName>
    </submittedName>
</protein>
<organism evidence="4 5">
    <name type="scientific">Deinococcus aluminii</name>
    <dbReference type="NCBI Taxonomy" id="1656885"/>
    <lineage>
        <taxon>Bacteria</taxon>
        <taxon>Thermotogati</taxon>
        <taxon>Deinococcota</taxon>
        <taxon>Deinococci</taxon>
        <taxon>Deinococcales</taxon>
        <taxon>Deinococcaceae</taxon>
        <taxon>Deinococcus</taxon>
    </lineage>
</organism>
<dbReference type="PROSITE" id="PS00061">
    <property type="entry name" value="ADH_SHORT"/>
    <property type="match status" value="1"/>
</dbReference>
<dbReference type="NCBIfam" id="NF006073">
    <property type="entry name" value="PRK08219.1"/>
    <property type="match status" value="1"/>
</dbReference>